<feature type="compositionally biased region" description="Basic and acidic residues" evidence="1">
    <location>
        <begin position="1"/>
        <end position="16"/>
    </location>
</feature>
<evidence type="ECO:0000313" key="3">
    <source>
        <dbReference type="Proteomes" id="UP000593802"/>
    </source>
</evidence>
<keyword evidence="3" id="KW-1185">Reference proteome</keyword>
<feature type="region of interest" description="Disordered" evidence="1">
    <location>
        <begin position="1"/>
        <end position="90"/>
    </location>
</feature>
<organism evidence="2 3">
    <name type="scientific">Effusibacillus dendaii</name>
    <dbReference type="NCBI Taxonomy" id="2743772"/>
    <lineage>
        <taxon>Bacteria</taxon>
        <taxon>Bacillati</taxon>
        <taxon>Bacillota</taxon>
        <taxon>Bacilli</taxon>
        <taxon>Bacillales</taxon>
        <taxon>Alicyclobacillaceae</taxon>
        <taxon>Effusibacillus</taxon>
    </lineage>
</organism>
<dbReference type="EMBL" id="AP023366">
    <property type="protein sequence ID" value="BCJ87171.1"/>
    <property type="molecule type" value="Genomic_DNA"/>
</dbReference>
<dbReference type="Proteomes" id="UP000593802">
    <property type="component" value="Chromosome"/>
</dbReference>
<evidence type="ECO:0000256" key="1">
    <source>
        <dbReference type="SAM" id="MobiDB-lite"/>
    </source>
</evidence>
<sequence>MNKKKVGETNTMREEMLQQLSQKQYEDTGAEMGEPEKQTGIGNPLKDTSFPVTDMTGADIFSGYPAETMEQDQSKTKKKNPHSCGVLSPQQSPKLPVGCQCGGLLFPLLPFLPYHPTIDHLSHASRSFALCFKKNFFIIWEI</sequence>
<reference evidence="2 3" key="1">
    <citation type="submission" date="2020-08" db="EMBL/GenBank/DDBJ databases">
        <title>Complete Genome Sequence of Effusibacillus dendaii Strain skT53, Isolated from Farmland soil.</title>
        <authorList>
            <person name="Konishi T."/>
            <person name="Kawasaki H."/>
        </authorList>
    </citation>
    <scope>NUCLEOTIDE SEQUENCE [LARGE SCALE GENOMIC DNA]</scope>
    <source>
        <strain evidence="3">skT53</strain>
    </source>
</reference>
<dbReference type="KEGG" id="eff:skT53_21560"/>
<protein>
    <submittedName>
        <fullName evidence="2">Uncharacterized protein</fullName>
    </submittedName>
</protein>
<evidence type="ECO:0000313" key="2">
    <source>
        <dbReference type="EMBL" id="BCJ87171.1"/>
    </source>
</evidence>
<gene>
    <name evidence="2" type="ORF">skT53_21560</name>
</gene>
<proteinExistence type="predicted"/>
<dbReference type="AlphaFoldDB" id="A0A7I8DH88"/>
<accession>A0A7I8DH88</accession>
<name>A0A7I8DH88_9BACL</name>